<evidence type="ECO:0000256" key="8">
    <source>
        <dbReference type="SAM" id="Phobius"/>
    </source>
</evidence>
<comment type="caution">
    <text evidence="9">The sequence shown here is derived from an EMBL/GenBank/DDBJ whole genome shotgun (WGS) entry which is preliminary data.</text>
</comment>
<feature type="transmembrane region" description="Helical" evidence="8">
    <location>
        <begin position="51"/>
        <end position="72"/>
    </location>
</feature>
<dbReference type="PANTHER" id="PTHR20994:SF0">
    <property type="entry name" value="ER MEMBRANE PROTEIN COMPLEX SUBUNIT 6"/>
    <property type="match status" value="1"/>
</dbReference>
<comment type="similarity">
    <text evidence="2">Belongs to the EMC6 family.</text>
</comment>
<evidence type="ECO:0000256" key="1">
    <source>
        <dbReference type="ARBA" id="ARBA00004477"/>
    </source>
</evidence>
<dbReference type="Pfam" id="PF07019">
    <property type="entry name" value="EMC6"/>
    <property type="match status" value="1"/>
</dbReference>
<evidence type="ECO:0000256" key="6">
    <source>
        <dbReference type="ARBA" id="ARBA00022989"/>
    </source>
</evidence>
<name>A0AAD4Q9Z5_9AGAM</name>
<keyword evidence="10" id="KW-1185">Reference proteome</keyword>
<gene>
    <name evidence="9" type="ORF">EDB92DRAFT_1887888</name>
</gene>
<dbReference type="GO" id="GO:0000045">
    <property type="term" value="P:autophagosome assembly"/>
    <property type="evidence" value="ECO:0007669"/>
    <property type="project" value="TreeGrafter"/>
</dbReference>
<protein>
    <recommendedName>
        <fullName evidence="3">ER membrane protein complex subunit 6</fullName>
    </recommendedName>
</protein>
<dbReference type="EMBL" id="JAKELL010000078">
    <property type="protein sequence ID" value="KAH8984266.1"/>
    <property type="molecule type" value="Genomic_DNA"/>
</dbReference>
<keyword evidence="6 8" id="KW-1133">Transmembrane helix</keyword>
<dbReference type="GO" id="GO:0072546">
    <property type="term" value="C:EMC complex"/>
    <property type="evidence" value="ECO:0007669"/>
    <property type="project" value="InterPro"/>
</dbReference>
<evidence type="ECO:0000256" key="2">
    <source>
        <dbReference type="ARBA" id="ARBA00009436"/>
    </source>
</evidence>
<evidence type="ECO:0000256" key="4">
    <source>
        <dbReference type="ARBA" id="ARBA00022692"/>
    </source>
</evidence>
<dbReference type="InterPro" id="IPR008504">
    <property type="entry name" value="Emc6"/>
</dbReference>
<evidence type="ECO:0000313" key="10">
    <source>
        <dbReference type="Proteomes" id="UP001201163"/>
    </source>
</evidence>
<comment type="subcellular location">
    <subcellularLocation>
        <location evidence="1">Endoplasmic reticulum membrane</location>
        <topology evidence="1">Multi-pass membrane protein</topology>
    </subcellularLocation>
</comment>
<sequence length="111" mass="12579">MSSLSPEDQQQRLYGPHILFNTNSIYNVKFISSCLTGAVAGIIGLENWLGFFLFLFTTLFTSVVLHFVNLKASPQKYVQGGFLEVVNPGQENTFSFILVWTLFYAMVHVYD</sequence>
<organism evidence="9 10">
    <name type="scientific">Lactarius akahatsu</name>
    <dbReference type="NCBI Taxonomy" id="416441"/>
    <lineage>
        <taxon>Eukaryota</taxon>
        <taxon>Fungi</taxon>
        <taxon>Dikarya</taxon>
        <taxon>Basidiomycota</taxon>
        <taxon>Agaricomycotina</taxon>
        <taxon>Agaricomycetes</taxon>
        <taxon>Russulales</taxon>
        <taxon>Russulaceae</taxon>
        <taxon>Lactarius</taxon>
    </lineage>
</organism>
<dbReference type="Proteomes" id="UP001201163">
    <property type="component" value="Unassembled WGS sequence"/>
</dbReference>
<keyword evidence="4 8" id="KW-0812">Transmembrane</keyword>
<dbReference type="PANTHER" id="PTHR20994">
    <property type="entry name" value="ER MEMBRANE PROTEIN COMPLEX SUBUNIT 6"/>
    <property type="match status" value="1"/>
</dbReference>
<dbReference type="InterPro" id="IPR029008">
    <property type="entry name" value="EMC6-like"/>
</dbReference>
<accession>A0AAD4Q9Z5</accession>
<evidence type="ECO:0000256" key="7">
    <source>
        <dbReference type="ARBA" id="ARBA00023136"/>
    </source>
</evidence>
<keyword evidence="5" id="KW-0256">Endoplasmic reticulum</keyword>
<dbReference type="GO" id="GO:0034975">
    <property type="term" value="P:protein folding in endoplasmic reticulum"/>
    <property type="evidence" value="ECO:0007669"/>
    <property type="project" value="TreeGrafter"/>
</dbReference>
<evidence type="ECO:0000256" key="3">
    <source>
        <dbReference type="ARBA" id="ARBA00020827"/>
    </source>
</evidence>
<dbReference type="AlphaFoldDB" id="A0AAD4Q9Z5"/>
<evidence type="ECO:0000256" key="5">
    <source>
        <dbReference type="ARBA" id="ARBA00022824"/>
    </source>
</evidence>
<keyword evidence="7 8" id="KW-0472">Membrane</keyword>
<evidence type="ECO:0000313" key="9">
    <source>
        <dbReference type="EMBL" id="KAH8984266.1"/>
    </source>
</evidence>
<proteinExistence type="inferred from homology"/>
<reference evidence="9" key="1">
    <citation type="submission" date="2022-01" db="EMBL/GenBank/DDBJ databases">
        <title>Comparative genomics reveals a dynamic genome evolution in the ectomycorrhizal milk-cap (Lactarius) mushrooms.</title>
        <authorList>
            <consortium name="DOE Joint Genome Institute"/>
            <person name="Lebreton A."/>
            <person name="Tang N."/>
            <person name="Kuo A."/>
            <person name="LaButti K."/>
            <person name="Drula E."/>
            <person name="Barry K."/>
            <person name="Clum A."/>
            <person name="Lipzen A."/>
            <person name="Mousain D."/>
            <person name="Ng V."/>
            <person name="Wang R."/>
            <person name="Wang X."/>
            <person name="Dai Y."/>
            <person name="Henrissat B."/>
            <person name="Grigoriev I.V."/>
            <person name="Guerin-Laguette A."/>
            <person name="Yu F."/>
            <person name="Martin F.M."/>
        </authorList>
    </citation>
    <scope>NUCLEOTIDE SEQUENCE</scope>
    <source>
        <strain evidence="9">QP</strain>
    </source>
</reference>